<evidence type="ECO:0000259" key="1">
    <source>
        <dbReference type="PROSITE" id="PS50164"/>
    </source>
</evidence>
<reference evidence="2" key="1">
    <citation type="journal article" date="2020" name="Nature">
        <title>Giant virus diversity and host interactions through global metagenomics.</title>
        <authorList>
            <person name="Schulz F."/>
            <person name="Roux S."/>
            <person name="Paez-Espino D."/>
            <person name="Jungbluth S."/>
            <person name="Walsh D.A."/>
            <person name="Denef V.J."/>
            <person name="McMahon K.D."/>
            <person name="Konstantinidis K.T."/>
            <person name="Eloe-Fadrosh E.A."/>
            <person name="Kyrpides N.C."/>
            <person name="Woyke T."/>
        </authorList>
    </citation>
    <scope>NUCLEOTIDE SEQUENCE</scope>
    <source>
        <strain evidence="2">GVMAG-M-3300023174-92</strain>
    </source>
</reference>
<dbReference type="InterPro" id="IPR035901">
    <property type="entry name" value="GIY-YIG_endonuc_sf"/>
</dbReference>
<sequence>MRWVYILKCEDDYYYVGETTRLYRRFWEHFQGRGGFNTYNYTPDGVVAIYKVDTLGKYFEYNRNVISAIENKERYNKWLLQNFNEYRDEYDNLYTENNITECMMLHNKESWEKIRGGKYTKDVRYRFPINNDVKDFPLCDCRLPCDIHKKDGTNYLYFRCAKKNMWEGFKDHFDVEEPCKFYREYSKDNEFRMEEHIRFEDRRHRLKECYKKSSWLKNIPEYDETAPLDCVGGCNRSDYKKMSYDYQEISICFDCFIDKNDELRTKYTSRAKCYIKL</sequence>
<evidence type="ECO:0000313" key="2">
    <source>
        <dbReference type="EMBL" id="QHT21314.1"/>
    </source>
</evidence>
<accession>A0A6C0DX73</accession>
<dbReference type="Gene3D" id="3.40.1440.10">
    <property type="entry name" value="GIY-YIG endonuclease"/>
    <property type="match status" value="1"/>
</dbReference>
<proteinExistence type="predicted"/>
<dbReference type="AlphaFoldDB" id="A0A6C0DX73"/>
<protein>
    <recommendedName>
        <fullName evidence="1">GIY-YIG domain-containing protein</fullName>
    </recommendedName>
</protein>
<dbReference type="InterPro" id="IPR000305">
    <property type="entry name" value="GIY-YIG_endonuc"/>
</dbReference>
<dbReference type="Pfam" id="PF01541">
    <property type="entry name" value="GIY-YIG"/>
    <property type="match status" value="1"/>
</dbReference>
<dbReference type="EMBL" id="MN739689">
    <property type="protein sequence ID" value="QHT21314.1"/>
    <property type="molecule type" value="Genomic_DNA"/>
</dbReference>
<feature type="domain" description="GIY-YIG" evidence="1">
    <location>
        <begin position="1"/>
        <end position="77"/>
    </location>
</feature>
<dbReference type="PROSITE" id="PS50164">
    <property type="entry name" value="GIY_YIG"/>
    <property type="match status" value="1"/>
</dbReference>
<dbReference type="SUPFAM" id="SSF82771">
    <property type="entry name" value="GIY-YIG endonuclease"/>
    <property type="match status" value="1"/>
</dbReference>
<name>A0A6C0DX73_9ZZZZ</name>
<organism evidence="2">
    <name type="scientific">viral metagenome</name>
    <dbReference type="NCBI Taxonomy" id="1070528"/>
    <lineage>
        <taxon>unclassified sequences</taxon>
        <taxon>metagenomes</taxon>
        <taxon>organismal metagenomes</taxon>
    </lineage>
</organism>